<feature type="domain" description="Nucleoporin POM152 first Ig-like" evidence="5">
    <location>
        <begin position="208"/>
        <end position="315"/>
    </location>
</feature>
<name>A0AAV9VZK3_9PEZI</name>
<protein>
    <recommendedName>
        <fullName evidence="9">Nucleoporin Pom152</fullName>
    </recommendedName>
</protein>
<feature type="domain" description="Nucleoporin POM152 Ig-like" evidence="4">
    <location>
        <begin position="1181"/>
        <end position="1251"/>
    </location>
</feature>
<dbReference type="PANTHER" id="PTHR28206">
    <property type="entry name" value="NUCLEOPORIN POM152"/>
    <property type="match status" value="1"/>
</dbReference>
<accession>A0AAV9VZK3</accession>
<gene>
    <name evidence="7" type="ORF">TWF481_011146</name>
</gene>
<dbReference type="Pfam" id="PF23664">
    <property type="entry name" value="Ig_Pom152"/>
    <property type="match status" value="2"/>
</dbReference>
<feature type="domain" description="Nucleoporin POM152 Ig-like" evidence="4">
    <location>
        <begin position="767"/>
        <end position="855"/>
    </location>
</feature>
<feature type="region of interest" description="Disordered" evidence="1">
    <location>
        <begin position="1"/>
        <end position="35"/>
    </location>
</feature>
<dbReference type="Pfam" id="PF24519">
    <property type="entry name" value="Ig-like_Pom152_1"/>
    <property type="match status" value="1"/>
</dbReference>
<dbReference type="InterPro" id="IPR056543">
    <property type="entry name" value="Ig-like_POM152_9th"/>
</dbReference>
<dbReference type="InterPro" id="IPR056540">
    <property type="entry name" value="TMD_POM152"/>
</dbReference>
<evidence type="ECO:0008006" key="9">
    <source>
        <dbReference type="Google" id="ProtNLM"/>
    </source>
</evidence>
<dbReference type="GO" id="GO:0006999">
    <property type="term" value="P:nuclear pore organization"/>
    <property type="evidence" value="ECO:0007669"/>
    <property type="project" value="TreeGrafter"/>
</dbReference>
<feature type="domain" description="Nucleoporin POM152 immunoglobulin-like" evidence="2">
    <location>
        <begin position="888"/>
        <end position="974"/>
    </location>
</feature>
<feature type="domain" description="Nucleoporin POM152 N-terminal transmembrane" evidence="3">
    <location>
        <begin position="69"/>
        <end position="156"/>
    </location>
</feature>
<evidence type="ECO:0000313" key="8">
    <source>
        <dbReference type="Proteomes" id="UP001370758"/>
    </source>
</evidence>
<proteinExistence type="predicted"/>
<dbReference type="Pfam" id="PF24527">
    <property type="entry name" value="Ig-like_Pom152_9"/>
    <property type="match status" value="1"/>
</dbReference>
<feature type="domain" description="Nucleoporin POM152 ninth Ig-like" evidence="6">
    <location>
        <begin position="1086"/>
        <end position="1162"/>
    </location>
</feature>
<dbReference type="GO" id="GO:0017056">
    <property type="term" value="F:structural constituent of nuclear pore"/>
    <property type="evidence" value="ECO:0007669"/>
    <property type="project" value="InterPro"/>
</dbReference>
<evidence type="ECO:0000259" key="4">
    <source>
        <dbReference type="Pfam" id="PF24312"/>
    </source>
</evidence>
<dbReference type="EMBL" id="JAVHJL010000008">
    <property type="protein sequence ID" value="KAK6498558.1"/>
    <property type="molecule type" value="Genomic_DNA"/>
</dbReference>
<evidence type="ECO:0000259" key="5">
    <source>
        <dbReference type="Pfam" id="PF24519"/>
    </source>
</evidence>
<evidence type="ECO:0000259" key="2">
    <source>
        <dbReference type="Pfam" id="PF23664"/>
    </source>
</evidence>
<sequence length="1270" mass="140438">MDTPRIPASFPKTPTSVRPRGLRGHADQPLRTLPVAKPNTPEIASRVPQETLKPKNSPAGPYIPVSVIDAPTQRLYACSIFLLIQAYKIYEIGRLYSTDDDSVSELWLILKWVAVDGVFLRLLPLLRIPWLTFSTYITVVQIIFMSMVDIFFCLRYQDALVIFALSIWKHFFSHELSLSEGRIRARSVLANKSPILGKHTVHYLPEGSAMLNPSNFELCYSSLKRDGVALPIMVNSSTPALIQLSVRGFDNPEPTTINITQKEIKKLLKSTTTKPGDPKIHHIYYPIKSPGLYRLEKVIDVTQLVVRVRKAELLVAACPSASFTGAQSNSPSSNRCKGELSDLTLEVVGLPPLQVRYGRSVNKDEKDVTIQSISPIGYNSPILRFQGGNSVQRSLLDQDLSWAKPQKVSIPLNESLASPGTWSYVVEEVTDGVGNTVKYDVRGTGPESLLQRSFDVHERPLAKYLGCSPQQPLMVARGQRGALPIEISRAVESAPYEVTYLFQPHIAPQAGASPEQNTELRSATLKTSGQIVAVSAPGLYTLKSISSRFCAGEILEPSTCLFLTPPDPSLSISFDKIVDRCAGSSIGLTVDMDLTGSPPFTIYYRTLKEKHDVTVNTIRVTGTRHQLRLTPSAAGHYTYEFYSMSDEVYKGVNLDFKKLSVNQRIIPMAGAKFSPSSVSRRCCIGEAATFTVDMQGSGPWNLQYELIHNGKRTKFQNSNITTSPHFITTPKLASGGDYSLVLTAVQDSHGCEVFPGSEAHIDVRRQRPSASFAEIDGSRVVNTLQAESVSLPLRLVGEKPFRIKYRFTDKGGKHSEYDIIAKDFNSHLPATKRGHYQLLTVNDAICPGAVVDASSTFEIDWIPKPFAKIVQSTSTTIKDGLYIRNPICEGDEDAVELSLEGLPPFVASFEQYWAGEKGEPKPVKMIDLKAGTARSSIRMDTSKPGRYKYMLKSISDRSYIQPAPPSSPLSMEQIVHARPSARFRAPGKVHKYCLETGTGDDTIPVTLEGVAPFFLSIGVKHYSTGKEEIVNIPNIDSTNYVFRVPRHALTLGGHVVRIHKIRDSRGCSRKYGSDLPYVSVSVAEPPSITSLDSKPYYCVGDRISYSLAGSPPFTLEYTFAGKREKISTSSIFQRIAERPGTLTFDRIKDSASDCQVDVNITKAVHGIPTVRVSEGSQVIEGIHEGEHVEIHFQLDGSPPFTFTYIRSEIPKKGAKPKILEMHTQTTDEFKHTIVASLEGTYEVVSIHDRYCGYASPKAHEFATKQSDYKV</sequence>
<feature type="domain" description="Nucleoporin POM152 Ig-like" evidence="4">
    <location>
        <begin position="459"/>
        <end position="560"/>
    </location>
</feature>
<dbReference type="InterPro" id="IPR056541">
    <property type="entry name" value="Ig-like_POM152"/>
</dbReference>
<evidence type="ECO:0000259" key="6">
    <source>
        <dbReference type="Pfam" id="PF24527"/>
    </source>
</evidence>
<dbReference type="InterPro" id="IPR037701">
    <property type="entry name" value="Pom152"/>
</dbReference>
<keyword evidence="8" id="KW-1185">Reference proteome</keyword>
<dbReference type="PANTHER" id="PTHR28206:SF1">
    <property type="entry name" value="NUCLEOPORIN POM152"/>
    <property type="match status" value="1"/>
</dbReference>
<dbReference type="InterPro" id="IPR056542">
    <property type="entry name" value="Ig-like_POM152_1st"/>
</dbReference>
<dbReference type="AlphaFoldDB" id="A0AAV9VZK3"/>
<evidence type="ECO:0000256" key="1">
    <source>
        <dbReference type="SAM" id="MobiDB-lite"/>
    </source>
</evidence>
<dbReference type="GO" id="GO:0006606">
    <property type="term" value="P:protein import into nucleus"/>
    <property type="evidence" value="ECO:0007669"/>
    <property type="project" value="TreeGrafter"/>
</dbReference>
<dbReference type="Proteomes" id="UP001370758">
    <property type="component" value="Unassembled WGS sequence"/>
</dbReference>
<evidence type="ECO:0000259" key="3">
    <source>
        <dbReference type="Pfam" id="PF24097"/>
    </source>
</evidence>
<dbReference type="Pfam" id="PF24312">
    <property type="entry name" value="Ig-like_POM152"/>
    <property type="match status" value="3"/>
</dbReference>
<dbReference type="GO" id="GO:0070762">
    <property type="term" value="C:nuclear pore transmembrane ring"/>
    <property type="evidence" value="ECO:0007669"/>
    <property type="project" value="TreeGrafter"/>
</dbReference>
<dbReference type="InterPro" id="IPR056544">
    <property type="entry name" value="Ig_POM152"/>
</dbReference>
<feature type="domain" description="Nucleoporin POM152 immunoglobulin-like" evidence="2">
    <location>
        <begin position="565"/>
        <end position="665"/>
    </location>
</feature>
<evidence type="ECO:0000313" key="7">
    <source>
        <dbReference type="EMBL" id="KAK6498558.1"/>
    </source>
</evidence>
<reference evidence="7 8" key="1">
    <citation type="submission" date="2023-08" db="EMBL/GenBank/DDBJ databases">
        <authorList>
            <person name="Palmer J.M."/>
        </authorList>
    </citation>
    <scope>NUCLEOTIDE SEQUENCE [LARGE SCALE GENOMIC DNA]</scope>
    <source>
        <strain evidence="7 8">TWF481</strain>
    </source>
</reference>
<comment type="caution">
    <text evidence="7">The sequence shown here is derived from an EMBL/GenBank/DDBJ whole genome shotgun (WGS) entry which is preliminary data.</text>
</comment>
<organism evidence="7 8">
    <name type="scientific">Arthrobotrys musiformis</name>
    <dbReference type="NCBI Taxonomy" id="47236"/>
    <lineage>
        <taxon>Eukaryota</taxon>
        <taxon>Fungi</taxon>
        <taxon>Dikarya</taxon>
        <taxon>Ascomycota</taxon>
        <taxon>Pezizomycotina</taxon>
        <taxon>Orbiliomycetes</taxon>
        <taxon>Orbiliales</taxon>
        <taxon>Orbiliaceae</taxon>
        <taxon>Arthrobotrys</taxon>
    </lineage>
</organism>
<dbReference type="Pfam" id="PF24097">
    <property type="entry name" value="TMD_POM152"/>
    <property type="match status" value="1"/>
</dbReference>